<sequence>MSESQNLPNLAIGYSLARSLKVLGAGLLLTLLCAAVAFNWLHGKEISSLQIVICSAGVALFGFATCQAIWRLVSAREPVIFITRVGIRDTRIADDTIAWRSVRDILVWQLRTQKIVVLKVDRLVAEQFAGGMLKHIVTLMNKALGADGVIINAGGLTMDAETLSRTCRQYWTASRLAHLRRATPEPVS</sequence>
<evidence type="ECO:0000313" key="3">
    <source>
        <dbReference type="Proteomes" id="UP000051936"/>
    </source>
</evidence>
<dbReference type="STRING" id="989370.AOQ71_06060"/>
<dbReference type="OrthoDB" id="3298743at2"/>
<keyword evidence="1" id="KW-0812">Transmembrane</keyword>
<feature type="transmembrane region" description="Helical" evidence="1">
    <location>
        <begin position="20"/>
        <end position="41"/>
    </location>
</feature>
<evidence type="ECO:0000256" key="1">
    <source>
        <dbReference type="SAM" id="Phobius"/>
    </source>
</evidence>
<dbReference type="NCBIfam" id="NF041635">
    <property type="entry name" value="STM3941_fam"/>
    <property type="match status" value="1"/>
</dbReference>
<dbReference type="AlphaFoldDB" id="A0A0R3E946"/>
<dbReference type="RefSeq" id="WP_057743068.1">
    <property type="nucleotide sequence ID" value="NZ_LJYG01000026.1"/>
</dbReference>
<comment type="caution">
    <text evidence="2">The sequence shown here is derived from an EMBL/GenBank/DDBJ whole genome shotgun (WGS) entry which is preliminary data.</text>
</comment>
<dbReference type="Proteomes" id="UP000051936">
    <property type="component" value="Unassembled WGS sequence"/>
</dbReference>
<protein>
    <submittedName>
        <fullName evidence="2">Uncharacterized protein</fullName>
    </submittedName>
</protein>
<name>A0A0R3E946_9BRAD</name>
<accession>A0A0R3E946</accession>
<keyword evidence="1" id="KW-1133">Transmembrane helix</keyword>
<proteinExistence type="predicted"/>
<feature type="transmembrane region" description="Helical" evidence="1">
    <location>
        <begin position="48"/>
        <end position="70"/>
    </location>
</feature>
<evidence type="ECO:0000313" key="2">
    <source>
        <dbReference type="EMBL" id="KRQ16508.1"/>
    </source>
</evidence>
<keyword evidence="3" id="KW-1185">Reference proteome</keyword>
<dbReference type="EMBL" id="LJYG01000026">
    <property type="protein sequence ID" value="KRQ16508.1"/>
    <property type="molecule type" value="Genomic_DNA"/>
</dbReference>
<organism evidence="2 3">
    <name type="scientific">Bradyrhizobium manausense</name>
    <dbReference type="NCBI Taxonomy" id="989370"/>
    <lineage>
        <taxon>Bacteria</taxon>
        <taxon>Pseudomonadati</taxon>
        <taxon>Pseudomonadota</taxon>
        <taxon>Alphaproteobacteria</taxon>
        <taxon>Hyphomicrobiales</taxon>
        <taxon>Nitrobacteraceae</taxon>
        <taxon>Bradyrhizobium</taxon>
    </lineage>
</organism>
<gene>
    <name evidence="2" type="ORF">AOQ71_06060</name>
</gene>
<keyword evidence="1" id="KW-0472">Membrane</keyword>
<dbReference type="InterPro" id="IPR048136">
    <property type="entry name" value="STM3941-like"/>
</dbReference>
<reference evidence="2 3" key="1">
    <citation type="submission" date="2015-09" db="EMBL/GenBank/DDBJ databases">
        <title>Draft Genome Sequence of Bradyrhizobium manausense Strain BR 3351T, a Novel Symbiotic Nitrogen-Fixing Alphaproteobacterium Isolated from Brazilian Amazon Rain Forest.</title>
        <authorList>
            <person name="De Araujo J.L."/>
            <person name="Zilli J.E."/>
        </authorList>
    </citation>
    <scope>NUCLEOTIDE SEQUENCE [LARGE SCALE GENOMIC DNA]</scope>
    <source>
        <strain evidence="2 3">BR3351</strain>
    </source>
</reference>